<dbReference type="Proteomes" id="UP000037035">
    <property type="component" value="Unassembled WGS sequence"/>
</dbReference>
<reference evidence="2 3" key="1">
    <citation type="submission" date="2015-08" db="EMBL/GenBank/DDBJ databases">
        <title>Next Generation Sequencing and Analysis of the Genome of Puccinia sorghi L Schw, the Causal Agent of Maize Common Rust.</title>
        <authorList>
            <person name="Rochi L."/>
            <person name="Burguener G."/>
            <person name="Darino M."/>
            <person name="Turjanski A."/>
            <person name="Kreff E."/>
            <person name="Dieguez M.J."/>
            <person name="Sacco F."/>
        </authorList>
    </citation>
    <scope>NUCLEOTIDE SEQUENCE [LARGE SCALE GENOMIC DNA]</scope>
    <source>
        <strain evidence="2 3">RO10H11247</strain>
    </source>
</reference>
<feature type="transmembrane region" description="Helical" evidence="1">
    <location>
        <begin position="567"/>
        <end position="593"/>
    </location>
</feature>
<name>A0A0L6VG30_9BASI</name>
<dbReference type="AlphaFoldDB" id="A0A0L6VG30"/>
<organism evidence="2 3">
    <name type="scientific">Puccinia sorghi</name>
    <dbReference type="NCBI Taxonomy" id="27349"/>
    <lineage>
        <taxon>Eukaryota</taxon>
        <taxon>Fungi</taxon>
        <taxon>Dikarya</taxon>
        <taxon>Basidiomycota</taxon>
        <taxon>Pucciniomycotina</taxon>
        <taxon>Pucciniomycetes</taxon>
        <taxon>Pucciniales</taxon>
        <taxon>Pucciniaceae</taxon>
        <taxon>Puccinia</taxon>
    </lineage>
</organism>
<proteinExistence type="predicted"/>
<feature type="transmembrane region" description="Helical" evidence="1">
    <location>
        <begin position="491"/>
        <end position="515"/>
    </location>
</feature>
<protein>
    <submittedName>
        <fullName evidence="2">Uncharacterized protein</fullName>
    </submittedName>
</protein>
<evidence type="ECO:0000313" key="2">
    <source>
        <dbReference type="EMBL" id="KNZ59060.1"/>
    </source>
</evidence>
<feature type="transmembrane region" description="Helical" evidence="1">
    <location>
        <begin position="224"/>
        <end position="247"/>
    </location>
</feature>
<evidence type="ECO:0000313" key="3">
    <source>
        <dbReference type="Proteomes" id="UP000037035"/>
    </source>
</evidence>
<feature type="transmembrane region" description="Helical" evidence="1">
    <location>
        <begin position="527"/>
        <end position="546"/>
    </location>
</feature>
<feature type="transmembrane region" description="Helical" evidence="1">
    <location>
        <begin position="33"/>
        <end position="50"/>
    </location>
</feature>
<comment type="caution">
    <text evidence="2">The sequence shown here is derived from an EMBL/GenBank/DDBJ whole genome shotgun (WGS) entry which is preliminary data.</text>
</comment>
<keyword evidence="3" id="KW-1185">Reference proteome</keyword>
<gene>
    <name evidence="2" type="ORF">VP01_1807g2</name>
</gene>
<keyword evidence="1" id="KW-0812">Transmembrane</keyword>
<accession>A0A0L6VG30</accession>
<feature type="transmembrane region" description="Helical" evidence="1">
    <location>
        <begin position="253"/>
        <end position="274"/>
    </location>
</feature>
<dbReference type="VEuPathDB" id="FungiDB:VP01_1807g2"/>
<dbReference type="EMBL" id="LAVV01006623">
    <property type="protein sequence ID" value="KNZ59060.1"/>
    <property type="molecule type" value="Genomic_DNA"/>
</dbReference>
<evidence type="ECO:0000256" key="1">
    <source>
        <dbReference type="SAM" id="Phobius"/>
    </source>
</evidence>
<keyword evidence="1" id="KW-0472">Membrane</keyword>
<sequence>MDPAVERWGAIVAPCGGFPSDCGERCGRRMTTFFLLLLLLICIANFKCIFADGKNSPCVHLQQTFQMQHKISRFFISLANHCLDNRNKSQILYCDEIMKLSHQWNKKELPVFVLPKEYSACCRKLSYATSKTPRLSEGYHGLRCVFMHIIKQVIRHPPSFLVKRLDRRVWIECPINFFPQILEFWNQDKKLEVYDSIPHKGSRYRKMNIRYQTSMEIRDHIESWLLSFYFNSIFLSLFFLLSSTFPFLLVSEIIILFFHELTPLFYSALILAPLQKGLNLMNLNFWKLNHGWYLQGVVSGWYLQGLYHNDFRYLQENLNCLNSSWLIWDALTLVKTYLDFDFLAVLRFIYMHQTKCMVEMDETQECESHRFDRSIPSLQKKLDQLHAGDMQHALAKLPSKLHMLASVDILAHSLNNSSFLGLSACQLQAVEQVFFLQCKTSIKIHKIYYSAFYFILKACVARVFRHSKQQISCLQDGNSNFHRRLRYPWRILSSIQSFLGLSQLVPLSNFLLLILPYSGRIPPVLPHGIYTLLGFCLCWLLVLLGLRAHQCFGLGFNFTLLKEINIVFLFAFNLFHQICLLPCLKVFLLYLGFENKALIQGFQSKYYLNVRKPSLKTLICCASYMEKDNNLRVEKELTGFLLKFTQFFARSCLSYTKIRTNFFPKKWMQQHTIQVEMGVSASTRGLELSHTSTRGAKVDTSLRLKRVCKSIEAPRNGRQRLEYQKRGRGLVKDNMELKGGFCKSHVALSCFWANTNKLFMVIWGNQSKESRLWIANNQCMRSYYNYCKSSCMFWDTIKAQVSSPGTINKPLMTAKVSWLWEIEIIKPQVSWLWEGRNHQSSGLLAMGKGIYISKEGVREVCLIWKSSEGCWMCQGNFPILVMGNIDYLGILWEILHAVRVPGVRWASYPDFGVLNGKWAINKFCGDFNFSFLNLKGYLYSIYGTLLFHRFVWRSNWKIFDDIKLLLCTSNGAKLNGKFHFLYHQICSEPMVLCGHLNRFLEFIHTLFGLKEASNFIEASCRGVDAHPFQKREGKMEVISFFSCWTWVNNPYQLKPPYSFCPTTSHTILRPQQYQIFFSEFSSCYFFNEVFQYFLRKLRNICFSQTFPNRGFLQMFVMQLMVLWDMYGFSLKDTFYWYEDGLMGGRGKMGINLPFKILSYYTDIPLGKYVDLRCKFLRLKIPFGNFSFFMQEWALRDKINIKIFQIRYQMKQKGLVRELKLLIQRADSRPLLRKASLLQGRILAFAKAEITLNNTIIKKKQKKKFVNLTEG</sequence>
<keyword evidence="1" id="KW-1133">Transmembrane helix</keyword>